<dbReference type="EMBL" id="PDJH01000001">
    <property type="protein sequence ID" value="PFG35493.1"/>
    <property type="molecule type" value="Genomic_DNA"/>
</dbReference>
<reference evidence="2 3" key="1">
    <citation type="submission" date="2017-10" db="EMBL/GenBank/DDBJ databases">
        <title>Sequencing the genomes of 1000 actinobacteria strains.</title>
        <authorList>
            <person name="Klenk H.-P."/>
        </authorList>
    </citation>
    <scope>NUCLEOTIDE SEQUENCE [LARGE SCALE GENOMIC DNA]</scope>
    <source>
        <strain evidence="2 3">DSM 21574</strain>
    </source>
</reference>
<organism evidence="2 3">
    <name type="scientific">Flavimobilis soli</name>
    <dbReference type="NCBI Taxonomy" id="442709"/>
    <lineage>
        <taxon>Bacteria</taxon>
        <taxon>Bacillati</taxon>
        <taxon>Actinomycetota</taxon>
        <taxon>Actinomycetes</taxon>
        <taxon>Micrococcales</taxon>
        <taxon>Jonesiaceae</taxon>
        <taxon>Flavimobilis</taxon>
    </lineage>
</organism>
<keyword evidence="3" id="KW-1185">Reference proteome</keyword>
<sequence>MAIRRAFGWTYAMVWKLDVESQRLRLVHDDGTAPREFREYAQGLALGPGEGLAGTCWQRDDMAVLHDLRTAGPGVDVSRIESSGLLSGVALPVRSRGKVVAVLQFLNSGVGTPSESRQSIMRAAGMLVSGQFDRAAEREIAVEHDRDVTALTTVVHAVAKASSIEEALGTALETIRMKRPGSDGDSRYLIPTSSSRSAWTA</sequence>
<evidence type="ECO:0000313" key="3">
    <source>
        <dbReference type="Proteomes" id="UP000221394"/>
    </source>
</evidence>
<feature type="domain" description="GAF" evidence="1">
    <location>
        <begin position="3"/>
        <end position="125"/>
    </location>
</feature>
<dbReference type="Gene3D" id="3.30.450.40">
    <property type="match status" value="1"/>
</dbReference>
<dbReference type="InterPro" id="IPR003018">
    <property type="entry name" value="GAF"/>
</dbReference>
<dbReference type="InterPro" id="IPR029016">
    <property type="entry name" value="GAF-like_dom_sf"/>
</dbReference>
<dbReference type="Proteomes" id="UP000221394">
    <property type="component" value="Unassembled WGS sequence"/>
</dbReference>
<dbReference type="SUPFAM" id="SSF55781">
    <property type="entry name" value="GAF domain-like"/>
    <property type="match status" value="1"/>
</dbReference>
<name>A0A2A9E9J7_9MICO</name>
<evidence type="ECO:0000259" key="1">
    <source>
        <dbReference type="Pfam" id="PF13185"/>
    </source>
</evidence>
<proteinExistence type="predicted"/>
<dbReference type="Pfam" id="PF13185">
    <property type="entry name" value="GAF_2"/>
    <property type="match status" value="1"/>
</dbReference>
<dbReference type="AlphaFoldDB" id="A0A2A9E9J7"/>
<accession>A0A2A9E9J7</accession>
<gene>
    <name evidence="2" type="ORF">ATL41_0175</name>
</gene>
<protein>
    <submittedName>
        <fullName evidence="2">GAF domain-containing protein</fullName>
    </submittedName>
</protein>
<comment type="caution">
    <text evidence="2">The sequence shown here is derived from an EMBL/GenBank/DDBJ whole genome shotgun (WGS) entry which is preliminary data.</text>
</comment>
<evidence type="ECO:0000313" key="2">
    <source>
        <dbReference type="EMBL" id="PFG35493.1"/>
    </source>
</evidence>